<accession>A0A087TVU6</accession>
<dbReference type="EMBL" id="KK116986">
    <property type="protein sequence ID" value="KFM69235.1"/>
    <property type="molecule type" value="Genomic_DNA"/>
</dbReference>
<dbReference type="AlphaFoldDB" id="A0A087TVU6"/>
<name>A0A087TVU6_STEMI</name>
<gene>
    <name evidence="1" type="ORF">X975_22525</name>
</gene>
<proteinExistence type="predicted"/>
<evidence type="ECO:0000313" key="1">
    <source>
        <dbReference type="EMBL" id="KFM69235.1"/>
    </source>
</evidence>
<feature type="non-terminal residue" evidence="1">
    <location>
        <position position="57"/>
    </location>
</feature>
<dbReference type="Proteomes" id="UP000054359">
    <property type="component" value="Unassembled WGS sequence"/>
</dbReference>
<sequence length="57" mass="6526">MTFSCNFRDWETFFVGHITQISKNHEATVKTGETVYCHSEETISVTVIVKVVVRCIC</sequence>
<evidence type="ECO:0000313" key="2">
    <source>
        <dbReference type="Proteomes" id="UP000054359"/>
    </source>
</evidence>
<protein>
    <submittedName>
        <fullName evidence="1">Uncharacterized protein</fullName>
    </submittedName>
</protein>
<reference evidence="1 2" key="1">
    <citation type="submission" date="2013-11" db="EMBL/GenBank/DDBJ databases">
        <title>Genome sequencing of Stegodyphus mimosarum.</title>
        <authorList>
            <person name="Bechsgaard J."/>
        </authorList>
    </citation>
    <scope>NUCLEOTIDE SEQUENCE [LARGE SCALE GENOMIC DNA]</scope>
</reference>
<keyword evidence="2" id="KW-1185">Reference proteome</keyword>
<organism evidence="1 2">
    <name type="scientific">Stegodyphus mimosarum</name>
    <name type="common">African social velvet spider</name>
    <dbReference type="NCBI Taxonomy" id="407821"/>
    <lineage>
        <taxon>Eukaryota</taxon>
        <taxon>Metazoa</taxon>
        <taxon>Ecdysozoa</taxon>
        <taxon>Arthropoda</taxon>
        <taxon>Chelicerata</taxon>
        <taxon>Arachnida</taxon>
        <taxon>Araneae</taxon>
        <taxon>Araneomorphae</taxon>
        <taxon>Entelegynae</taxon>
        <taxon>Eresoidea</taxon>
        <taxon>Eresidae</taxon>
        <taxon>Stegodyphus</taxon>
    </lineage>
</organism>